<evidence type="ECO:0000256" key="7">
    <source>
        <dbReference type="ARBA" id="ARBA00023163"/>
    </source>
</evidence>
<feature type="region of interest" description="Disordered" evidence="11">
    <location>
        <begin position="235"/>
        <end position="258"/>
    </location>
</feature>
<dbReference type="InterPro" id="IPR011262">
    <property type="entry name" value="DNA-dir_RNA_pol_insert"/>
</dbReference>
<evidence type="ECO:0000256" key="5">
    <source>
        <dbReference type="ARBA" id="ARBA00022679"/>
    </source>
</evidence>
<comment type="similarity">
    <text evidence="1">Belongs to the RNA polymerase alpha chain family.</text>
</comment>
<reference evidence="13 14" key="1">
    <citation type="journal article" date="2016" name="Nat. Commun.">
        <title>Thousands of microbial genomes shed light on interconnected biogeochemical processes in an aquifer system.</title>
        <authorList>
            <person name="Anantharaman K."/>
            <person name="Brown C.T."/>
            <person name="Hug L.A."/>
            <person name="Sharon I."/>
            <person name="Castelle C.J."/>
            <person name="Probst A.J."/>
            <person name="Thomas B.C."/>
            <person name="Singh A."/>
            <person name="Wilkins M.J."/>
            <person name="Karaoz U."/>
            <person name="Brodie E.L."/>
            <person name="Williams K.H."/>
            <person name="Hubbard S.S."/>
            <person name="Banfield J.F."/>
        </authorList>
    </citation>
    <scope>NUCLEOTIDE SEQUENCE [LARGE SCALE GENOMIC DNA]</scope>
</reference>
<organism evidence="13 14">
    <name type="scientific">Candidatus Jorgensenbacteria bacterium GWC1_48_12</name>
    <dbReference type="NCBI Taxonomy" id="1798469"/>
    <lineage>
        <taxon>Bacteria</taxon>
        <taxon>Candidatus Joergenseniibacteriota</taxon>
    </lineage>
</organism>
<evidence type="ECO:0000256" key="9">
    <source>
        <dbReference type="ARBA" id="ARBA00033070"/>
    </source>
</evidence>
<evidence type="ECO:0000256" key="4">
    <source>
        <dbReference type="ARBA" id="ARBA00022478"/>
    </source>
</evidence>
<comment type="catalytic activity">
    <reaction evidence="10">
        <text>RNA(n) + a ribonucleoside 5'-triphosphate = RNA(n+1) + diphosphate</text>
        <dbReference type="Rhea" id="RHEA:21248"/>
        <dbReference type="Rhea" id="RHEA-COMP:14527"/>
        <dbReference type="Rhea" id="RHEA-COMP:17342"/>
        <dbReference type="ChEBI" id="CHEBI:33019"/>
        <dbReference type="ChEBI" id="CHEBI:61557"/>
        <dbReference type="ChEBI" id="CHEBI:140395"/>
        <dbReference type="EC" id="2.7.7.6"/>
    </reaction>
</comment>
<dbReference type="EMBL" id="MFKI01000006">
    <property type="protein sequence ID" value="OGG39598.1"/>
    <property type="molecule type" value="Genomic_DNA"/>
</dbReference>
<dbReference type="GO" id="GO:0006351">
    <property type="term" value="P:DNA-templated transcription"/>
    <property type="evidence" value="ECO:0007669"/>
    <property type="project" value="InterPro"/>
</dbReference>
<dbReference type="AlphaFoldDB" id="A0A1F6BRZ7"/>
<dbReference type="Gene3D" id="3.30.1360.10">
    <property type="entry name" value="RNA polymerase, RBP11-like subunit"/>
    <property type="match status" value="1"/>
</dbReference>
<evidence type="ECO:0000256" key="2">
    <source>
        <dbReference type="ARBA" id="ARBA00012418"/>
    </source>
</evidence>
<keyword evidence="5" id="KW-0808">Transferase</keyword>
<evidence type="ECO:0000313" key="14">
    <source>
        <dbReference type="Proteomes" id="UP000179324"/>
    </source>
</evidence>
<dbReference type="NCBIfam" id="TIGR02027">
    <property type="entry name" value="rpoA"/>
    <property type="match status" value="1"/>
</dbReference>
<dbReference type="InterPro" id="IPR036643">
    <property type="entry name" value="RNApol_insert_sf"/>
</dbReference>
<dbReference type="SUPFAM" id="SSF55257">
    <property type="entry name" value="RBP11-like subunits of RNA polymerase"/>
    <property type="match status" value="1"/>
</dbReference>
<sequence length="258" mass="28806">MKYSYLSETLKVKKISENEKSGVFHVEGLYTGYGVTLGNAIRRVLLSSLPGAAITQIKVKGADHEFSTIPGMIEDVVEFILNLKKVRFHFLADEPQTLKLTVKGEREVKAGDIESTTLVKVVNPDLHLATLTKKGAELDMELIVEKGLGYVPAESRRLERLNVGTIVLDAIFSPVEQVEFSVENMRVGDRTDYNCLKIRIETDGTISPSEAIHKAANILKDHFEKVSLVEVTRAEVMNEPEGKKEEKKKKGRPKKEKS</sequence>
<dbReference type="Gene3D" id="2.170.120.12">
    <property type="entry name" value="DNA-directed RNA polymerase, insert domain"/>
    <property type="match status" value="1"/>
</dbReference>
<keyword evidence="4 13" id="KW-0240">DNA-directed RNA polymerase</keyword>
<name>A0A1F6BRZ7_9BACT</name>
<evidence type="ECO:0000256" key="11">
    <source>
        <dbReference type="SAM" id="MobiDB-lite"/>
    </source>
</evidence>
<dbReference type="InterPro" id="IPR011263">
    <property type="entry name" value="DNA-dir_RNA_pol_RpoA/D/Rpb3"/>
</dbReference>
<dbReference type="SMART" id="SM00662">
    <property type="entry name" value="RPOLD"/>
    <property type="match status" value="1"/>
</dbReference>
<dbReference type="NCBIfam" id="NF003519">
    <property type="entry name" value="PRK05182.2-5"/>
    <property type="match status" value="1"/>
</dbReference>
<dbReference type="Pfam" id="PF01000">
    <property type="entry name" value="RNA_pol_A_bac"/>
    <property type="match status" value="1"/>
</dbReference>
<dbReference type="GO" id="GO:0000428">
    <property type="term" value="C:DNA-directed RNA polymerase complex"/>
    <property type="evidence" value="ECO:0007669"/>
    <property type="project" value="UniProtKB-KW"/>
</dbReference>
<dbReference type="CDD" id="cd06928">
    <property type="entry name" value="RNAP_alpha_NTD"/>
    <property type="match status" value="1"/>
</dbReference>
<dbReference type="FunFam" id="2.170.120.12:FF:000001">
    <property type="entry name" value="DNA-directed RNA polymerase subunit alpha"/>
    <property type="match status" value="1"/>
</dbReference>
<dbReference type="GO" id="GO:0046983">
    <property type="term" value="F:protein dimerization activity"/>
    <property type="evidence" value="ECO:0007669"/>
    <property type="project" value="InterPro"/>
</dbReference>
<evidence type="ECO:0000256" key="6">
    <source>
        <dbReference type="ARBA" id="ARBA00022695"/>
    </source>
</evidence>
<protein>
    <recommendedName>
        <fullName evidence="3">DNA-directed RNA polymerase subunit alpha</fullName>
        <ecNumber evidence="2">2.7.7.6</ecNumber>
    </recommendedName>
    <alternativeName>
        <fullName evidence="9">RNA polymerase subunit alpha</fullName>
    </alternativeName>
    <alternativeName>
        <fullName evidence="8">Transcriptase subunit alpha</fullName>
    </alternativeName>
</protein>
<dbReference type="Pfam" id="PF01193">
    <property type="entry name" value="RNA_pol_L"/>
    <property type="match status" value="1"/>
</dbReference>
<evidence type="ECO:0000259" key="12">
    <source>
        <dbReference type="SMART" id="SM00662"/>
    </source>
</evidence>
<evidence type="ECO:0000256" key="10">
    <source>
        <dbReference type="ARBA" id="ARBA00048552"/>
    </source>
</evidence>
<dbReference type="InterPro" id="IPR036603">
    <property type="entry name" value="RBP11-like"/>
</dbReference>
<comment type="caution">
    <text evidence="13">The sequence shown here is derived from an EMBL/GenBank/DDBJ whole genome shotgun (WGS) entry which is preliminary data.</text>
</comment>
<keyword evidence="6" id="KW-0548">Nucleotidyltransferase</keyword>
<evidence type="ECO:0000256" key="3">
    <source>
        <dbReference type="ARBA" id="ARBA00015972"/>
    </source>
</evidence>
<evidence type="ECO:0000313" key="13">
    <source>
        <dbReference type="EMBL" id="OGG39598.1"/>
    </source>
</evidence>
<dbReference type="GO" id="GO:0005737">
    <property type="term" value="C:cytoplasm"/>
    <property type="evidence" value="ECO:0007669"/>
    <property type="project" value="UniProtKB-ARBA"/>
</dbReference>
<evidence type="ECO:0000256" key="8">
    <source>
        <dbReference type="ARBA" id="ARBA00032524"/>
    </source>
</evidence>
<feature type="compositionally biased region" description="Basic residues" evidence="11">
    <location>
        <begin position="246"/>
        <end position="258"/>
    </location>
</feature>
<dbReference type="GO" id="GO:0003677">
    <property type="term" value="F:DNA binding"/>
    <property type="evidence" value="ECO:0007669"/>
    <property type="project" value="InterPro"/>
</dbReference>
<dbReference type="Proteomes" id="UP000179324">
    <property type="component" value="Unassembled WGS sequence"/>
</dbReference>
<dbReference type="EC" id="2.7.7.6" evidence="2"/>
<feature type="domain" description="DNA-directed RNA polymerase RpoA/D/Rpb3-type" evidence="12">
    <location>
        <begin position="21"/>
        <end position="229"/>
    </location>
</feature>
<evidence type="ECO:0000256" key="1">
    <source>
        <dbReference type="ARBA" id="ARBA00007123"/>
    </source>
</evidence>
<dbReference type="InterPro" id="IPR011773">
    <property type="entry name" value="DNA-dir_RpoA"/>
</dbReference>
<gene>
    <name evidence="13" type="ORF">A2127_00125</name>
</gene>
<dbReference type="SUPFAM" id="SSF56553">
    <property type="entry name" value="Insert subdomain of RNA polymerase alpha subunit"/>
    <property type="match status" value="1"/>
</dbReference>
<dbReference type="GO" id="GO:0003899">
    <property type="term" value="F:DNA-directed RNA polymerase activity"/>
    <property type="evidence" value="ECO:0007669"/>
    <property type="project" value="UniProtKB-EC"/>
</dbReference>
<accession>A0A1F6BRZ7</accession>
<keyword evidence="7" id="KW-0804">Transcription</keyword>
<proteinExistence type="inferred from homology"/>